<dbReference type="Proteomes" id="UP000267821">
    <property type="component" value="Unassembled WGS sequence"/>
</dbReference>
<dbReference type="CDD" id="cd00866">
    <property type="entry name" value="PEBP_euk"/>
    <property type="match status" value="1"/>
</dbReference>
<accession>A0A3N4M8K9</accession>
<sequence length="374" mass="42640">MAVRTSTSSLIWSLWSLAWQPGTASLPAKLTFTQHRTLRTKPVNAKTPILDKAGKRVVTRTIESMPFQAYQLALEIIREDRIEKLQQIKQTQERLSRALAVPGVDPKARHILSLRQHLDRLRVLADANNPRVKYNFDNGIVGTNKPIYRYLLDKKWRSLARPTLVQRLTQLRLIPDILPTLNPLVDISLRFHGRSVKPGTILPTLRTESPPTVKITPFQSTHSPMLCTLAVVDPDVPDPARDGFKYRLHWLVQNVPISFTQTQAIGYPAPKNAADVVVPWLPPHVQKGIKYHRYGLFVFKQDGRIDGEKARGKLTDRKGGWKREGFVLRSWQAKMGLEAIGATVWRNEWDEGTRVVMERHGLEGADMMWGRVKE</sequence>
<dbReference type="EMBL" id="ML121527">
    <property type="protein sequence ID" value="RPB29819.1"/>
    <property type="molecule type" value="Genomic_DNA"/>
</dbReference>
<dbReference type="FunCoup" id="A0A3N4M8K9">
    <property type="interactions" value="195"/>
</dbReference>
<evidence type="ECO:0000313" key="2">
    <source>
        <dbReference type="EMBL" id="RPB29819.1"/>
    </source>
</evidence>
<dbReference type="PANTHER" id="PTHR11362:SF82">
    <property type="entry name" value="PHOSPHATIDYLETHANOLAMINE-BINDING PROTEIN 4"/>
    <property type="match status" value="1"/>
</dbReference>
<dbReference type="AlphaFoldDB" id="A0A3N4M8K9"/>
<protein>
    <submittedName>
        <fullName evidence="2">PEBP-like protein</fullName>
    </submittedName>
</protein>
<feature type="chain" id="PRO_5018333573" evidence="1">
    <location>
        <begin position="26"/>
        <end position="374"/>
    </location>
</feature>
<dbReference type="Pfam" id="PF01161">
    <property type="entry name" value="PBP"/>
    <property type="match status" value="1"/>
</dbReference>
<dbReference type="Gene3D" id="1.20.58.1180">
    <property type="match status" value="1"/>
</dbReference>
<dbReference type="InParanoid" id="A0A3N4M8K9"/>
<evidence type="ECO:0000313" key="3">
    <source>
        <dbReference type="Proteomes" id="UP000267821"/>
    </source>
</evidence>
<evidence type="ECO:0000256" key="1">
    <source>
        <dbReference type="SAM" id="SignalP"/>
    </source>
</evidence>
<dbReference type="STRING" id="1051890.A0A3N4M8K9"/>
<organism evidence="2 3">
    <name type="scientific">Terfezia boudieri ATCC MYA-4762</name>
    <dbReference type="NCBI Taxonomy" id="1051890"/>
    <lineage>
        <taxon>Eukaryota</taxon>
        <taxon>Fungi</taxon>
        <taxon>Dikarya</taxon>
        <taxon>Ascomycota</taxon>
        <taxon>Pezizomycotina</taxon>
        <taxon>Pezizomycetes</taxon>
        <taxon>Pezizales</taxon>
        <taxon>Pezizaceae</taxon>
        <taxon>Terfezia</taxon>
    </lineage>
</organism>
<dbReference type="InterPro" id="IPR008914">
    <property type="entry name" value="PEBP"/>
</dbReference>
<reference evidence="2 3" key="1">
    <citation type="journal article" date="2018" name="Nat. Ecol. Evol.">
        <title>Pezizomycetes genomes reveal the molecular basis of ectomycorrhizal truffle lifestyle.</title>
        <authorList>
            <person name="Murat C."/>
            <person name="Payen T."/>
            <person name="Noel B."/>
            <person name="Kuo A."/>
            <person name="Morin E."/>
            <person name="Chen J."/>
            <person name="Kohler A."/>
            <person name="Krizsan K."/>
            <person name="Balestrini R."/>
            <person name="Da Silva C."/>
            <person name="Montanini B."/>
            <person name="Hainaut M."/>
            <person name="Levati E."/>
            <person name="Barry K.W."/>
            <person name="Belfiori B."/>
            <person name="Cichocki N."/>
            <person name="Clum A."/>
            <person name="Dockter R.B."/>
            <person name="Fauchery L."/>
            <person name="Guy J."/>
            <person name="Iotti M."/>
            <person name="Le Tacon F."/>
            <person name="Lindquist E.A."/>
            <person name="Lipzen A."/>
            <person name="Malagnac F."/>
            <person name="Mello A."/>
            <person name="Molinier V."/>
            <person name="Miyauchi S."/>
            <person name="Poulain J."/>
            <person name="Riccioni C."/>
            <person name="Rubini A."/>
            <person name="Sitrit Y."/>
            <person name="Splivallo R."/>
            <person name="Traeger S."/>
            <person name="Wang M."/>
            <person name="Zifcakova L."/>
            <person name="Wipf D."/>
            <person name="Zambonelli A."/>
            <person name="Paolocci F."/>
            <person name="Nowrousian M."/>
            <person name="Ottonello S."/>
            <person name="Baldrian P."/>
            <person name="Spatafora J.W."/>
            <person name="Henrissat B."/>
            <person name="Nagy L.G."/>
            <person name="Aury J.M."/>
            <person name="Wincker P."/>
            <person name="Grigoriev I.V."/>
            <person name="Bonfante P."/>
            <person name="Martin F.M."/>
        </authorList>
    </citation>
    <scope>NUCLEOTIDE SEQUENCE [LARGE SCALE GENOMIC DNA]</scope>
    <source>
        <strain evidence="2 3">ATCC MYA-4762</strain>
    </source>
</reference>
<dbReference type="OrthoDB" id="2153661at2759"/>
<dbReference type="PANTHER" id="PTHR11362">
    <property type="entry name" value="PHOSPHATIDYLETHANOLAMINE-BINDING PROTEIN"/>
    <property type="match status" value="1"/>
</dbReference>
<dbReference type="InterPro" id="IPR035810">
    <property type="entry name" value="PEBP_euk"/>
</dbReference>
<name>A0A3N4M8K9_9PEZI</name>
<dbReference type="SUPFAM" id="SSF49777">
    <property type="entry name" value="PEBP-like"/>
    <property type="match status" value="1"/>
</dbReference>
<keyword evidence="1" id="KW-0732">Signal</keyword>
<proteinExistence type="predicted"/>
<gene>
    <name evidence="2" type="ORF">L211DRAFT_832522</name>
</gene>
<keyword evidence="3" id="KW-1185">Reference proteome</keyword>
<dbReference type="Gene3D" id="3.90.280.10">
    <property type="entry name" value="PEBP-like"/>
    <property type="match status" value="1"/>
</dbReference>
<feature type="signal peptide" evidence="1">
    <location>
        <begin position="1"/>
        <end position="25"/>
    </location>
</feature>
<dbReference type="InterPro" id="IPR036610">
    <property type="entry name" value="PEBP-like_sf"/>
</dbReference>